<dbReference type="GO" id="GO:0000041">
    <property type="term" value="P:transition metal ion transport"/>
    <property type="evidence" value="ECO:0007669"/>
    <property type="project" value="InterPro"/>
</dbReference>
<evidence type="ECO:0000313" key="9">
    <source>
        <dbReference type="EMBL" id="ABP50855.1"/>
    </source>
</evidence>
<evidence type="ECO:0000256" key="5">
    <source>
        <dbReference type="ARBA" id="ARBA00022989"/>
    </source>
</evidence>
<feature type="transmembrane region" description="Helical" evidence="7">
    <location>
        <begin position="105"/>
        <end position="125"/>
    </location>
</feature>
<name>A4WKD8_PYRAR</name>
<feature type="transmembrane region" description="Helical" evidence="7">
    <location>
        <begin position="174"/>
        <end position="195"/>
    </location>
</feature>
<feature type="transmembrane region" description="Helical" evidence="7">
    <location>
        <begin position="274"/>
        <end position="295"/>
    </location>
</feature>
<keyword evidence="3" id="KW-1003">Cell membrane</keyword>
<evidence type="ECO:0000256" key="3">
    <source>
        <dbReference type="ARBA" id="ARBA00022475"/>
    </source>
</evidence>
<dbReference type="Pfam" id="PF13190">
    <property type="entry name" value="PDGLE"/>
    <property type="match status" value="1"/>
</dbReference>
<dbReference type="Pfam" id="PF01891">
    <property type="entry name" value="CbiM"/>
    <property type="match status" value="1"/>
</dbReference>
<feature type="transmembrane region" description="Helical" evidence="7">
    <location>
        <begin position="14"/>
        <end position="31"/>
    </location>
</feature>
<comment type="subcellular location">
    <subcellularLocation>
        <location evidence="1">Cell membrane</location>
        <topology evidence="1">Multi-pass membrane protein</topology>
    </subcellularLocation>
</comment>
<feature type="domain" description="PDGLE" evidence="8">
    <location>
        <begin position="252"/>
        <end position="293"/>
    </location>
</feature>
<gene>
    <name evidence="9" type="ordered locus">Pars_1292</name>
</gene>
<proteinExistence type="predicted"/>
<dbReference type="HOGENOM" id="CLU_052508_0_0_2"/>
<protein>
    <submittedName>
        <fullName evidence="9">Cobalamin (Vitamin B12) biosynthesis CbiM protein</fullName>
    </submittedName>
</protein>
<dbReference type="InterPro" id="IPR025937">
    <property type="entry name" value="PDGLE_dom"/>
</dbReference>
<evidence type="ECO:0000256" key="1">
    <source>
        <dbReference type="ARBA" id="ARBA00004651"/>
    </source>
</evidence>
<keyword evidence="4 7" id="KW-0812">Transmembrane</keyword>
<evidence type="ECO:0000256" key="7">
    <source>
        <dbReference type="SAM" id="Phobius"/>
    </source>
</evidence>
<dbReference type="InterPro" id="IPR002751">
    <property type="entry name" value="CbiM/NikMN"/>
</dbReference>
<evidence type="ECO:0000259" key="8">
    <source>
        <dbReference type="Pfam" id="PF13190"/>
    </source>
</evidence>
<organism evidence="9 10">
    <name type="scientific">Pyrobaculum arsenaticum (strain DSM 13514 / JCM 11321 / PZ6)</name>
    <dbReference type="NCBI Taxonomy" id="340102"/>
    <lineage>
        <taxon>Archaea</taxon>
        <taxon>Thermoproteota</taxon>
        <taxon>Thermoprotei</taxon>
        <taxon>Thermoproteales</taxon>
        <taxon>Thermoproteaceae</taxon>
        <taxon>Pyrobaculum</taxon>
    </lineage>
</organism>
<dbReference type="Gene3D" id="1.10.1760.20">
    <property type="match status" value="1"/>
</dbReference>
<dbReference type="PANTHER" id="PTHR34229:SF1">
    <property type="entry name" value="METAL TRANSPORT PROTEIN HI_1621-RELATED"/>
    <property type="match status" value="1"/>
</dbReference>
<reference evidence="9 10" key="1">
    <citation type="submission" date="2007-04" db="EMBL/GenBank/DDBJ databases">
        <title>Complete sequence of Pyrobaculum arsenaticum DSM 13514.</title>
        <authorList>
            <consortium name="US DOE Joint Genome Institute"/>
            <person name="Copeland A."/>
            <person name="Lucas S."/>
            <person name="Lapidus A."/>
            <person name="Barry K."/>
            <person name="Glavina del Rio T."/>
            <person name="Dalin E."/>
            <person name="Tice H."/>
            <person name="Pitluck S."/>
            <person name="Chain P."/>
            <person name="Malfatti S."/>
            <person name="Shin M."/>
            <person name="Vergez L."/>
            <person name="Schmutz J."/>
            <person name="Larimer F."/>
            <person name="Land M."/>
            <person name="Hauser L."/>
            <person name="Kyrpides N."/>
            <person name="Mikhailova N."/>
            <person name="Cozen A.E."/>
            <person name="Fitz-Gibbon S.T."/>
            <person name="House C.H."/>
            <person name="Saltikov C."/>
            <person name="Lowe T.M."/>
            <person name="Richardson P."/>
        </authorList>
    </citation>
    <scope>NUCLEOTIDE SEQUENCE [LARGE SCALE GENOMIC DNA]</scope>
    <source>
        <strain evidence="10">ATCC 700994 / DSM 13514 / JCM 11321 / PZ6</strain>
    </source>
</reference>
<keyword evidence="2" id="KW-0813">Transport</keyword>
<dbReference type="PhylomeDB" id="A4WKD8"/>
<evidence type="ECO:0000256" key="4">
    <source>
        <dbReference type="ARBA" id="ARBA00022692"/>
    </source>
</evidence>
<dbReference type="PANTHER" id="PTHR34229">
    <property type="entry name" value="METAL TRANSPORT PROTEIN HI_1621-RELATED"/>
    <property type="match status" value="1"/>
</dbReference>
<sequence>MTDVHIPDGYLDPYMAGATWLIAAIYLYFAVRKTPRDLLPRVSAVAGAIFVAQMLNWPIPGGTSLHFVGGAFAAMYLNSPWAAGIAIALVLAVQTLLFHDGGITAYGANVLNMGVVCVWIGWALWKLLERRYPLAGAFLGGWLGIFIAGTAAGLEIGLMPTIGYPLSITIPAMAIPHFLLGIVEGAITVALVATLRRYGMMPAQIPVLAEAMSKRYLTLILIFLLISPIFGVILANAVGYAEPLDNVADMLHLNESEINWTPFKDYTVPGLPDVVGYIIAGAMGVAVFILLTLLFERGR</sequence>
<dbReference type="STRING" id="340102.Pars_1292"/>
<dbReference type="AlphaFoldDB" id="A4WKD8"/>
<feature type="transmembrane region" description="Helical" evidence="7">
    <location>
        <begin position="82"/>
        <end position="99"/>
    </location>
</feature>
<dbReference type="EMBL" id="CP000660">
    <property type="protein sequence ID" value="ABP50855.1"/>
    <property type="molecule type" value="Genomic_DNA"/>
</dbReference>
<dbReference type="GO" id="GO:0005886">
    <property type="term" value="C:plasma membrane"/>
    <property type="evidence" value="ECO:0007669"/>
    <property type="project" value="UniProtKB-SubCell"/>
</dbReference>
<keyword evidence="5 7" id="KW-1133">Transmembrane helix</keyword>
<accession>A4WKD8</accession>
<evidence type="ECO:0000313" key="10">
    <source>
        <dbReference type="Proteomes" id="UP000001567"/>
    </source>
</evidence>
<feature type="transmembrane region" description="Helical" evidence="7">
    <location>
        <begin position="216"/>
        <end position="241"/>
    </location>
</feature>
<feature type="transmembrane region" description="Helical" evidence="7">
    <location>
        <begin position="132"/>
        <end position="154"/>
    </location>
</feature>
<keyword evidence="6 7" id="KW-0472">Membrane</keyword>
<dbReference type="Proteomes" id="UP000001567">
    <property type="component" value="Chromosome"/>
</dbReference>
<evidence type="ECO:0000256" key="6">
    <source>
        <dbReference type="ARBA" id="ARBA00023136"/>
    </source>
</evidence>
<dbReference type="KEGG" id="pas:Pars_1292"/>
<evidence type="ECO:0000256" key="2">
    <source>
        <dbReference type="ARBA" id="ARBA00022448"/>
    </source>
</evidence>